<keyword evidence="3" id="KW-0804">Transcription</keyword>
<dbReference type="PANTHER" id="PTHR24567">
    <property type="entry name" value="CRP FAMILY TRANSCRIPTIONAL REGULATORY PROTEIN"/>
    <property type="match status" value="1"/>
</dbReference>
<keyword evidence="1" id="KW-0805">Transcription regulation</keyword>
<evidence type="ECO:0000259" key="5">
    <source>
        <dbReference type="PROSITE" id="PS51063"/>
    </source>
</evidence>
<proteinExistence type="predicted"/>
<dbReference type="PROSITE" id="PS51063">
    <property type="entry name" value="HTH_CRP_2"/>
    <property type="match status" value="1"/>
</dbReference>
<feature type="domain" description="Cyclic nucleotide-binding" evidence="4">
    <location>
        <begin position="8"/>
        <end position="93"/>
    </location>
</feature>
<name>A0A563VTJ3_9CYAN</name>
<keyword evidence="2" id="KW-0238">DNA-binding</keyword>
<dbReference type="InterPro" id="IPR036388">
    <property type="entry name" value="WH-like_DNA-bd_sf"/>
</dbReference>
<evidence type="ECO:0000313" key="7">
    <source>
        <dbReference type="Proteomes" id="UP000320055"/>
    </source>
</evidence>
<dbReference type="EMBL" id="CAACVJ010000207">
    <property type="protein sequence ID" value="VEP14767.1"/>
    <property type="molecule type" value="Genomic_DNA"/>
</dbReference>
<dbReference type="AlphaFoldDB" id="A0A563VTJ3"/>
<sequence length="233" mass="25870">MRKSYNKLLSALPNSVFQRLSFHLEEVSLSQGQTIHKSGELITDVYFPRQASVSLVLILSDKSTTEVGLVGNEGMAGLPVILGGKQTNSDSIVQIAGTAMKLPSQILQEEFQRGEELQKLLLLYTQAQLSQIAQIAACQSHHVIEQRLARWLLLVRDCTNKNTLPLTQKLISMMLGVRRASVTEAAISLQQAGIITYSRGQIVIVNSQLLETFACECYGKIKEEYSRLLNPRL</sequence>
<dbReference type="Pfam" id="PF13545">
    <property type="entry name" value="HTH_Crp_2"/>
    <property type="match status" value="1"/>
</dbReference>
<dbReference type="RefSeq" id="WP_144873568.1">
    <property type="nucleotide sequence ID" value="NZ_LR214028.1"/>
</dbReference>
<dbReference type="OrthoDB" id="8969464at2"/>
<dbReference type="InterPro" id="IPR000595">
    <property type="entry name" value="cNMP-bd_dom"/>
</dbReference>
<accession>A0A563VTJ3</accession>
<dbReference type="PROSITE" id="PS50042">
    <property type="entry name" value="CNMP_BINDING_3"/>
    <property type="match status" value="1"/>
</dbReference>
<dbReference type="InterPro" id="IPR014710">
    <property type="entry name" value="RmlC-like_jellyroll"/>
</dbReference>
<evidence type="ECO:0000256" key="2">
    <source>
        <dbReference type="ARBA" id="ARBA00023125"/>
    </source>
</evidence>
<dbReference type="PANTHER" id="PTHR24567:SF74">
    <property type="entry name" value="HTH-TYPE TRANSCRIPTIONAL REGULATOR ARCR"/>
    <property type="match status" value="1"/>
</dbReference>
<dbReference type="Proteomes" id="UP000320055">
    <property type="component" value="Unassembled WGS sequence"/>
</dbReference>
<dbReference type="Pfam" id="PF00027">
    <property type="entry name" value="cNMP_binding"/>
    <property type="match status" value="1"/>
</dbReference>
<evidence type="ECO:0000313" key="6">
    <source>
        <dbReference type="EMBL" id="VEP14767.1"/>
    </source>
</evidence>
<evidence type="ECO:0000256" key="1">
    <source>
        <dbReference type="ARBA" id="ARBA00023015"/>
    </source>
</evidence>
<dbReference type="InterPro" id="IPR036390">
    <property type="entry name" value="WH_DNA-bd_sf"/>
</dbReference>
<dbReference type="SUPFAM" id="SSF51206">
    <property type="entry name" value="cAMP-binding domain-like"/>
    <property type="match status" value="1"/>
</dbReference>
<dbReference type="CDD" id="cd00038">
    <property type="entry name" value="CAP_ED"/>
    <property type="match status" value="1"/>
</dbReference>
<reference evidence="6 7" key="1">
    <citation type="submission" date="2019-01" db="EMBL/GenBank/DDBJ databases">
        <authorList>
            <person name="Brito A."/>
        </authorList>
    </citation>
    <scope>NUCLEOTIDE SEQUENCE [LARGE SCALE GENOMIC DNA]</scope>
    <source>
        <strain evidence="6">1</strain>
    </source>
</reference>
<protein>
    <submittedName>
        <fullName evidence="6">cAMP-binding protein</fullName>
    </submittedName>
</protein>
<dbReference type="GO" id="GO:0003700">
    <property type="term" value="F:DNA-binding transcription factor activity"/>
    <property type="evidence" value="ECO:0007669"/>
    <property type="project" value="TreeGrafter"/>
</dbReference>
<organism evidence="6 7">
    <name type="scientific">Hyella patelloides LEGE 07179</name>
    <dbReference type="NCBI Taxonomy" id="945734"/>
    <lineage>
        <taxon>Bacteria</taxon>
        <taxon>Bacillati</taxon>
        <taxon>Cyanobacteriota</taxon>
        <taxon>Cyanophyceae</taxon>
        <taxon>Pleurocapsales</taxon>
        <taxon>Hyellaceae</taxon>
        <taxon>Hyella</taxon>
    </lineage>
</organism>
<dbReference type="InterPro" id="IPR012318">
    <property type="entry name" value="HTH_CRP"/>
</dbReference>
<gene>
    <name evidence="6" type="ORF">H1P_2850011</name>
</gene>
<dbReference type="InterPro" id="IPR050397">
    <property type="entry name" value="Env_Response_Regulators"/>
</dbReference>
<dbReference type="Gene3D" id="1.10.10.10">
    <property type="entry name" value="Winged helix-like DNA-binding domain superfamily/Winged helix DNA-binding domain"/>
    <property type="match status" value="1"/>
</dbReference>
<evidence type="ECO:0000259" key="4">
    <source>
        <dbReference type="PROSITE" id="PS50042"/>
    </source>
</evidence>
<evidence type="ECO:0000256" key="3">
    <source>
        <dbReference type="ARBA" id="ARBA00023163"/>
    </source>
</evidence>
<feature type="domain" description="HTH crp-type" evidence="5">
    <location>
        <begin position="142"/>
        <end position="208"/>
    </location>
</feature>
<dbReference type="SMART" id="SM00100">
    <property type="entry name" value="cNMP"/>
    <property type="match status" value="1"/>
</dbReference>
<dbReference type="SUPFAM" id="SSF46785">
    <property type="entry name" value="Winged helix' DNA-binding domain"/>
    <property type="match status" value="1"/>
</dbReference>
<dbReference type="Gene3D" id="2.60.120.10">
    <property type="entry name" value="Jelly Rolls"/>
    <property type="match status" value="1"/>
</dbReference>
<dbReference type="GO" id="GO:0003677">
    <property type="term" value="F:DNA binding"/>
    <property type="evidence" value="ECO:0007669"/>
    <property type="project" value="UniProtKB-KW"/>
</dbReference>
<keyword evidence="7" id="KW-1185">Reference proteome</keyword>
<dbReference type="InterPro" id="IPR018490">
    <property type="entry name" value="cNMP-bd_dom_sf"/>
</dbReference>
<dbReference type="GO" id="GO:0005829">
    <property type="term" value="C:cytosol"/>
    <property type="evidence" value="ECO:0007669"/>
    <property type="project" value="TreeGrafter"/>
</dbReference>